<proteinExistence type="predicted"/>
<protein>
    <submittedName>
        <fullName evidence="1">Uncharacterized protein</fullName>
    </submittedName>
</protein>
<accession>A0A401USR8</accession>
<name>A0A401USR8_9CLOT</name>
<reference evidence="1 2" key="1">
    <citation type="submission" date="2018-11" db="EMBL/GenBank/DDBJ databases">
        <title>Genome sequencing and assembly of Clostridium tagluense strain A121.</title>
        <authorList>
            <person name="Murakami T."/>
            <person name="Segawa T."/>
            <person name="Shcherbakova V.A."/>
            <person name="Mori H."/>
            <person name="Yoshimura Y."/>
        </authorList>
    </citation>
    <scope>NUCLEOTIDE SEQUENCE [LARGE SCALE GENOMIC DNA]</scope>
    <source>
        <strain evidence="1 2">A121</strain>
    </source>
</reference>
<organism evidence="1 2">
    <name type="scientific">Clostridium tagluense</name>
    <dbReference type="NCBI Taxonomy" id="360422"/>
    <lineage>
        <taxon>Bacteria</taxon>
        <taxon>Bacillati</taxon>
        <taxon>Bacillota</taxon>
        <taxon>Clostridia</taxon>
        <taxon>Eubacteriales</taxon>
        <taxon>Clostridiaceae</taxon>
        <taxon>Clostridium</taxon>
    </lineage>
</organism>
<sequence length="133" mass="15615">MNAKTKKGSVFIMNLKSMFKNLVEIENPKFKTEWDDKDFQKVNRALIKLFYLKSLMNHRGNIKKIYELKDIESFFGLPYTSSSSYAMIGNTNTIFSVDNEGLYNIELFAITEDDKIILEVWDNEENEKYFIIG</sequence>
<gene>
    <name evidence="1" type="ORF">Ctaglu_42230</name>
</gene>
<keyword evidence="2" id="KW-1185">Reference proteome</keyword>
<dbReference type="AlphaFoldDB" id="A0A401USR8"/>
<evidence type="ECO:0000313" key="1">
    <source>
        <dbReference type="EMBL" id="GCD12600.1"/>
    </source>
</evidence>
<comment type="caution">
    <text evidence="1">The sequence shown here is derived from an EMBL/GenBank/DDBJ whole genome shotgun (WGS) entry which is preliminary data.</text>
</comment>
<dbReference type="EMBL" id="BHYK01000037">
    <property type="protein sequence ID" value="GCD12600.1"/>
    <property type="molecule type" value="Genomic_DNA"/>
</dbReference>
<evidence type="ECO:0000313" key="2">
    <source>
        <dbReference type="Proteomes" id="UP000287872"/>
    </source>
</evidence>
<dbReference type="Proteomes" id="UP000287872">
    <property type="component" value="Unassembled WGS sequence"/>
</dbReference>